<reference evidence="6 7" key="1">
    <citation type="journal article" date="2023" name="Elife">
        <title>Identification of key yeast species and microbe-microbe interactions impacting larval growth of Drosophila in the wild.</title>
        <authorList>
            <person name="Mure A."/>
            <person name="Sugiura Y."/>
            <person name="Maeda R."/>
            <person name="Honda K."/>
            <person name="Sakurai N."/>
            <person name="Takahashi Y."/>
            <person name="Watada M."/>
            <person name="Katoh T."/>
            <person name="Gotoh A."/>
            <person name="Gotoh Y."/>
            <person name="Taniguchi I."/>
            <person name="Nakamura K."/>
            <person name="Hayashi T."/>
            <person name="Katayama T."/>
            <person name="Uemura T."/>
            <person name="Hattori Y."/>
        </authorList>
    </citation>
    <scope>NUCLEOTIDE SEQUENCE [LARGE SCALE GENOMIC DNA]</scope>
    <source>
        <strain evidence="6 7">SB-73</strain>
    </source>
</reference>
<dbReference type="InterPro" id="IPR030878">
    <property type="entry name" value="Ribosomal_uL15"/>
</dbReference>
<dbReference type="SUPFAM" id="SSF52080">
    <property type="entry name" value="Ribosomal proteins L15p and L18e"/>
    <property type="match status" value="1"/>
</dbReference>
<evidence type="ECO:0000256" key="1">
    <source>
        <dbReference type="ARBA" id="ARBA00007320"/>
    </source>
</evidence>
<protein>
    <submittedName>
        <fullName evidence="6">Mitochondrial 54S ribosomal protein YmL10/YmL18</fullName>
    </submittedName>
</protein>
<dbReference type="NCBIfam" id="TIGR01071">
    <property type="entry name" value="rplO_bact"/>
    <property type="match status" value="1"/>
</dbReference>
<dbReference type="GO" id="GO:0003735">
    <property type="term" value="F:structural constituent of ribosome"/>
    <property type="evidence" value="ECO:0007669"/>
    <property type="project" value="InterPro"/>
</dbReference>
<dbReference type="InterPro" id="IPR005749">
    <property type="entry name" value="Ribosomal_uL15_bac-type"/>
</dbReference>
<feature type="domain" description="Large ribosomal subunit protein uL15/eL18" evidence="5">
    <location>
        <begin position="102"/>
        <end position="179"/>
    </location>
</feature>
<gene>
    <name evidence="6" type="ORF">DASB73_038790</name>
</gene>
<dbReference type="Gene3D" id="3.100.10.10">
    <property type="match status" value="1"/>
</dbReference>
<dbReference type="InterPro" id="IPR021131">
    <property type="entry name" value="Ribosomal_uL15/eL18"/>
</dbReference>
<accession>A0AAV5RQL8</accession>
<proteinExistence type="inferred from homology"/>
<dbReference type="HAMAP" id="MF_01341">
    <property type="entry name" value="Ribosomal_uL15"/>
    <property type="match status" value="1"/>
</dbReference>
<dbReference type="InterPro" id="IPR036227">
    <property type="entry name" value="Ribosomal_uL15/eL18_sf"/>
</dbReference>
<organism evidence="6 7">
    <name type="scientific">Starmerella bacillaris</name>
    <name type="common">Yeast</name>
    <name type="synonym">Candida zemplinina</name>
    <dbReference type="NCBI Taxonomy" id="1247836"/>
    <lineage>
        <taxon>Eukaryota</taxon>
        <taxon>Fungi</taxon>
        <taxon>Dikarya</taxon>
        <taxon>Ascomycota</taxon>
        <taxon>Saccharomycotina</taxon>
        <taxon>Dipodascomycetes</taxon>
        <taxon>Dipodascales</taxon>
        <taxon>Trichomonascaceae</taxon>
        <taxon>Starmerella</taxon>
    </lineage>
</organism>
<dbReference type="EMBL" id="BTGC01000008">
    <property type="protein sequence ID" value="GMM52916.1"/>
    <property type="molecule type" value="Genomic_DNA"/>
</dbReference>
<dbReference type="GO" id="GO:0006412">
    <property type="term" value="P:translation"/>
    <property type="evidence" value="ECO:0007669"/>
    <property type="project" value="InterPro"/>
</dbReference>
<evidence type="ECO:0000313" key="7">
    <source>
        <dbReference type="Proteomes" id="UP001362899"/>
    </source>
</evidence>
<name>A0AAV5RQL8_STABA</name>
<evidence type="ECO:0000259" key="5">
    <source>
        <dbReference type="Pfam" id="PF00828"/>
    </source>
</evidence>
<feature type="region of interest" description="Disordered" evidence="4">
    <location>
        <begin position="34"/>
        <end position="81"/>
    </location>
</feature>
<evidence type="ECO:0000313" key="6">
    <source>
        <dbReference type="EMBL" id="GMM52916.1"/>
    </source>
</evidence>
<dbReference type="Pfam" id="PF00828">
    <property type="entry name" value="Ribosomal_L27A"/>
    <property type="match status" value="1"/>
</dbReference>
<feature type="compositionally biased region" description="Basic residues" evidence="4">
    <location>
        <begin position="65"/>
        <end position="74"/>
    </location>
</feature>
<evidence type="ECO:0000256" key="2">
    <source>
        <dbReference type="ARBA" id="ARBA00022980"/>
    </source>
</evidence>
<dbReference type="GO" id="GO:0005762">
    <property type="term" value="C:mitochondrial large ribosomal subunit"/>
    <property type="evidence" value="ECO:0007669"/>
    <property type="project" value="TreeGrafter"/>
</dbReference>
<sequence length="273" mass="29900">MLRRLVGVPKSLGVNIRCSVLAPEFRRLYNTLGDLQPPAGATRQQNRVGRGPGSGRGKTSGRGTKGQKARGKVRPHFEGGQTPITKLFPKVGFKSKLPQPVEVNLGTIQSLIDDKRLDPSKPITMRELYLGGCISSSSKNGVKILSRGASRLKQAITLSASKATSSAIAAIESVGGSFTAQFYPEFNMKVLTHPENFYRKYARIPLRARPVSRRNIEFYRDESHRGYLANTPGAPQIKPVFEKRSVRESPLVAKLKALRESDGSVNGARQGFL</sequence>
<comment type="similarity">
    <text evidence="1">Belongs to the universal ribosomal protein uL15 family.</text>
</comment>
<dbReference type="PANTHER" id="PTHR12934:SF11">
    <property type="entry name" value="LARGE RIBOSOMAL SUBUNIT PROTEIN UL15M"/>
    <property type="match status" value="1"/>
</dbReference>
<dbReference type="PANTHER" id="PTHR12934">
    <property type="entry name" value="50S RIBOSOMAL PROTEIN L15"/>
    <property type="match status" value="1"/>
</dbReference>
<dbReference type="Proteomes" id="UP001362899">
    <property type="component" value="Unassembled WGS sequence"/>
</dbReference>
<evidence type="ECO:0000256" key="4">
    <source>
        <dbReference type="SAM" id="MobiDB-lite"/>
    </source>
</evidence>
<keyword evidence="2 6" id="KW-0689">Ribosomal protein</keyword>
<comment type="caution">
    <text evidence="6">The sequence shown here is derived from an EMBL/GenBank/DDBJ whole genome shotgun (WGS) entry which is preliminary data.</text>
</comment>
<keyword evidence="7" id="KW-1185">Reference proteome</keyword>
<dbReference type="AlphaFoldDB" id="A0AAV5RQL8"/>
<evidence type="ECO:0000256" key="3">
    <source>
        <dbReference type="ARBA" id="ARBA00023274"/>
    </source>
</evidence>
<keyword evidence="3" id="KW-0687">Ribonucleoprotein</keyword>
<feature type="compositionally biased region" description="Gly residues" evidence="4">
    <location>
        <begin position="50"/>
        <end position="64"/>
    </location>
</feature>